<reference evidence="14" key="1">
    <citation type="submission" date="2020-05" db="UniProtKB">
        <authorList>
            <consortium name="EnsemblMetazoa"/>
        </authorList>
    </citation>
    <scope>IDENTIFICATION</scope>
    <source>
        <strain evidence="14">Jacobina</strain>
    </source>
</reference>
<dbReference type="InterPro" id="IPR001128">
    <property type="entry name" value="Cyt_P450"/>
</dbReference>
<organism evidence="14 15">
    <name type="scientific">Lutzomyia longipalpis</name>
    <name type="common">Sand fly</name>
    <dbReference type="NCBI Taxonomy" id="7200"/>
    <lineage>
        <taxon>Eukaryota</taxon>
        <taxon>Metazoa</taxon>
        <taxon>Ecdysozoa</taxon>
        <taxon>Arthropoda</taxon>
        <taxon>Hexapoda</taxon>
        <taxon>Insecta</taxon>
        <taxon>Pterygota</taxon>
        <taxon>Neoptera</taxon>
        <taxon>Endopterygota</taxon>
        <taxon>Diptera</taxon>
        <taxon>Nematocera</taxon>
        <taxon>Psychodoidea</taxon>
        <taxon>Psychodidae</taxon>
        <taxon>Lutzomyia</taxon>
        <taxon>Lutzomyia</taxon>
    </lineage>
</organism>
<evidence type="ECO:0000256" key="6">
    <source>
        <dbReference type="ARBA" id="ARBA00022723"/>
    </source>
</evidence>
<dbReference type="Pfam" id="PF00067">
    <property type="entry name" value="p450"/>
    <property type="match status" value="1"/>
</dbReference>
<evidence type="ECO:0000313" key="14">
    <source>
        <dbReference type="EnsemblMetazoa" id="LLOJ004859-PA"/>
    </source>
</evidence>
<evidence type="ECO:0008006" key="16">
    <source>
        <dbReference type="Google" id="ProtNLM"/>
    </source>
</evidence>
<dbReference type="InterPro" id="IPR050196">
    <property type="entry name" value="Cytochrome_P450_Monoox"/>
</dbReference>
<name>A0A1B0EV31_LUTLO</name>
<evidence type="ECO:0000256" key="11">
    <source>
        <dbReference type="ARBA" id="ARBA00023033"/>
    </source>
</evidence>
<dbReference type="GO" id="GO:0005789">
    <property type="term" value="C:endoplasmic reticulum membrane"/>
    <property type="evidence" value="ECO:0007669"/>
    <property type="project" value="UniProtKB-SubCell"/>
</dbReference>
<evidence type="ECO:0000256" key="8">
    <source>
        <dbReference type="ARBA" id="ARBA00022848"/>
    </source>
</evidence>
<dbReference type="Gene3D" id="1.10.630.10">
    <property type="entry name" value="Cytochrome P450"/>
    <property type="match status" value="1"/>
</dbReference>
<dbReference type="GO" id="GO:0016705">
    <property type="term" value="F:oxidoreductase activity, acting on paired donors, with incorporation or reduction of molecular oxygen"/>
    <property type="evidence" value="ECO:0007669"/>
    <property type="project" value="InterPro"/>
</dbReference>
<sequence length="509" mass="58020">MSIEIVLISIIFTVIAAIVWHEKFSRRAILAAKLKGPPTYPLIGNGHLFFGASPPHILATISNLLKRYGKVVPLFLGFDMMIFVTDPKFIEVLLSSNTLIDKSKEYTFLRDWLGDGLLLTTGKKWQIRRKIITPTFHFKILDQFVEVFEKQGNTFVDILKKIKPDEGVDIYPLVTLYTLDVICESAMGTTANAQLNSNSEYVNAVKDITNVLHLRMFDFMLRPEPFFRLSKSYKRQKKALKVLHDFTDRVIVARRNDLMKKNEEHDENQNGQVGDSGLGIKRKMAFLDVLLQATVDGKPLNNMDIREEVDTFMFEGHDTTTSGISFLLYSIALYPDVQRKVVEEIQDVFGTDTRVPTMSDLSNLQYLDLVIKETMRLYPSVPIIGRRSKKEVTINNVTIPAGAAISVGTYFMGRDPEFFPDPETFNPERFTVERSAEIQNLYSYVPFSAGPRNCIGQKFAVLEMKSIAVKILKNFEISVDENYKHPILMAEIVLRPDNGVHLKFKARQL</sequence>
<dbReference type="AlphaFoldDB" id="A0A1B0EV31"/>
<evidence type="ECO:0000256" key="13">
    <source>
        <dbReference type="RuleBase" id="RU000461"/>
    </source>
</evidence>
<evidence type="ECO:0000256" key="5">
    <source>
        <dbReference type="ARBA" id="ARBA00022617"/>
    </source>
</evidence>
<dbReference type="VEuPathDB" id="VectorBase:LLOJ004859"/>
<comment type="cofactor">
    <cofactor evidence="1 12">
        <name>heme</name>
        <dbReference type="ChEBI" id="CHEBI:30413"/>
    </cofactor>
</comment>
<evidence type="ECO:0000256" key="3">
    <source>
        <dbReference type="ARBA" id="ARBA00004406"/>
    </source>
</evidence>
<evidence type="ECO:0000256" key="10">
    <source>
        <dbReference type="ARBA" id="ARBA00023004"/>
    </source>
</evidence>
<dbReference type="GO" id="GO:0005506">
    <property type="term" value="F:iron ion binding"/>
    <property type="evidence" value="ECO:0007669"/>
    <property type="project" value="InterPro"/>
</dbReference>
<comment type="subcellular location">
    <subcellularLocation>
        <location evidence="3">Endoplasmic reticulum membrane</location>
        <topology evidence="3">Peripheral membrane protein</topology>
    </subcellularLocation>
    <subcellularLocation>
        <location evidence="2">Microsome membrane</location>
        <topology evidence="2">Peripheral membrane protein</topology>
    </subcellularLocation>
</comment>
<evidence type="ECO:0000256" key="2">
    <source>
        <dbReference type="ARBA" id="ARBA00004174"/>
    </source>
</evidence>
<protein>
    <recommendedName>
        <fullName evidence="16">Cytochrome</fullName>
    </recommendedName>
</protein>
<keyword evidence="5 12" id="KW-0349">Heme</keyword>
<dbReference type="CDD" id="cd20628">
    <property type="entry name" value="CYP4"/>
    <property type="match status" value="1"/>
</dbReference>
<dbReference type="Proteomes" id="UP000092461">
    <property type="component" value="Unassembled WGS sequence"/>
</dbReference>
<dbReference type="FunFam" id="1.10.630.10:FF:000182">
    <property type="entry name" value="Cytochrome P450 3A4"/>
    <property type="match status" value="1"/>
</dbReference>
<dbReference type="InterPro" id="IPR036396">
    <property type="entry name" value="Cyt_P450_sf"/>
</dbReference>
<dbReference type="SUPFAM" id="SSF48264">
    <property type="entry name" value="Cytochrome P450"/>
    <property type="match status" value="1"/>
</dbReference>
<keyword evidence="10 12" id="KW-0408">Iron</keyword>
<accession>A0A1B0EV31</accession>
<keyword evidence="7" id="KW-0256">Endoplasmic reticulum</keyword>
<dbReference type="PROSITE" id="PS00086">
    <property type="entry name" value="CYTOCHROME_P450"/>
    <property type="match status" value="1"/>
</dbReference>
<keyword evidence="11 13" id="KW-0503">Monooxygenase</keyword>
<dbReference type="EnsemblMetazoa" id="LLOJ004859-RA">
    <property type="protein sequence ID" value="LLOJ004859-PA"/>
    <property type="gene ID" value="LLOJ004859"/>
</dbReference>
<evidence type="ECO:0000256" key="7">
    <source>
        <dbReference type="ARBA" id="ARBA00022824"/>
    </source>
</evidence>
<dbReference type="InterPro" id="IPR017972">
    <property type="entry name" value="Cyt_P450_CS"/>
</dbReference>
<keyword evidence="6 12" id="KW-0479">Metal-binding</keyword>
<dbReference type="PANTHER" id="PTHR24291">
    <property type="entry name" value="CYTOCHROME P450 FAMILY 4"/>
    <property type="match status" value="1"/>
</dbReference>
<evidence type="ECO:0000256" key="1">
    <source>
        <dbReference type="ARBA" id="ARBA00001971"/>
    </source>
</evidence>
<dbReference type="PANTHER" id="PTHR24291:SF203">
    <property type="entry name" value="CYTOCHROME P450 4D1-RELATED"/>
    <property type="match status" value="1"/>
</dbReference>
<dbReference type="GO" id="GO:0020037">
    <property type="term" value="F:heme binding"/>
    <property type="evidence" value="ECO:0007669"/>
    <property type="project" value="InterPro"/>
</dbReference>
<evidence type="ECO:0000256" key="9">
    <source>
        <dbReference type="ARBA" id="ARBA00023002"/>
    </source>
</evidence>
<dbReference type="EMBL" id="AJWK01015347">
    <property type="status" value="NOT_ANNOTATED_CDS"/>
    <property type="molecule type" value="Genomic_DNA"/>
</dbReference>
<proteinExistence type="inferred from homology"/>
<evidence type="ECO:0000256" key="12">
    <source>
        <dbReference type="PIRSR" id="PIRSR602401-1"/>
    </source>
</evidence>
<dbReference type="InterPro" id="IPR002401">
    <property type="entry name" value="Cyt_P450_E_grp-I"/>
</dbReference>
<comment type="similarity">
    <text evidence="4 13">Belongs to the cytochrome P450 family.</text>
</comment>
<evidence type="ECO:0000313" key="15">
    <source>
        <dbReference type="Proteomes" id="UP000092461"/>
    </source>
</evidence>
<evidence type="ECO:0000256" key="4">
    <source>
        <dbReference type="ARBA" id="ARBA00010617"/>
    </source>
</evidence>
<dbReference type="GO" id="GO:0004497">
    <property type="term" value="F:monooxygenase activity"/>
    <property type="evidence" value="ECO:0007669"/>
    <property type="project" value="UniProtKB-KW"/>
</dbReference>
<keyword evidence="15" id="KW-1185">Reference proteome</keyword>
<feature type="binding site" description="axial binding residue" evidence="12">
    <location>
        <position position="454"/>
    </location>
    <ligand>
        <name>heme</name>
        <dbReference type="ChEBI" id="CHEBI:30413"/>
    </ligand>
    <ligandPart>
        <name>Fe</name>
        <dbReference type="ChEBI" id="CHEBI:18248"/>
    </ligandPart>
</feature>
<dbReference type="VEuPathDB" id="VectorBase:LLONM1_002733"/>
<dbReference type="PRINTS" id="PR00385">
    <property type="entry name" value="P450"/>
</dbReference>
<keyword evidence="8" id="KW-0492">Microsome</keyword>
<keyword evidence="9 13" id="KW-0560">Oxidoreductase</keyword>
<dbReference type="PRINTS" id="PR00463">
    <property type="entry name" value="EP450I"/>
</dbReference>